<reference evidence="2" key="1">
    <citation type="submission" date="2017-02" db="UniProtKB">
        <authorList>
            <consortium name="WormBaseParasite"/>
        </authorList>
    </citation>
    <scope>IDENTIFICATION</scope>
</reference>
<organism evidence="1 2">
    <name type="scientific">Ascaris lumbricoides</name>
    <name type="common">Giant roundworm</name>
    <dbReference type="NCBI Taxonomy" id="6252"/>
    <lineage>
        <taxon>Eukaryota</taxon>
        <taxon>Metazoa</taxon>
        <taxon>Ecdysozoa</taxon>
        <taxon>Nematoda</taxon>
        <taxon>Chromadorea</taxon>
        <taxon>Rhabditida</taxon>
        <taxon>Spirurina</taxon>
        <taxon>Ascaridomorpha</taxon>
        <taxon>Ascaridoidea</taxon>
        <taxon>Ascarididae</taxon>
        <taxon>Ascaris</taxon>
    </lineage>
</organism>
<proteinExistence type="predicted"/>
<protein>
    <submittedName>
        <fullName evidence="2">DUF1534 domain-containing protein</fullName>
    </submittedName>
</protein>
<dbReference type="WBParaSite" id="ALUE_0000367801-mRNA-1">
    <property type="protein sequence ID" value="ALUE_0000367801-mRNA-1"/>
    <property type="gene ID" value="ALUE_0000367801"/>
</dbReference>
<dbReference type="Proteomes" id="UP000036681">
    <property type="component" value="Unplaced"/>
</dbReference>
<name>A0A0M3HP97_ASCLU</name>
<keyword evidence="1" id="KW-1185">Reference proteome</keyword>
<accession>A0A0M3HP97</accession>
<sequence>MTVGEGKSRRVSTEAASGGQRFDALVGGVETFSNDDDAAQLRTARRRWHAAGIRTSKQQERTRCLYAVISRRYQVSSKGSFHAFSFRSSAVGA</sequence>
<evidence type="ECO:0000313" key="2">
    <source>
        <dbReference type="WBParaSite" id="ALUE_0000367801-mRNA-1"/>
    </source>
</evidence>
<evidence type="ECO:0000313" key="1">
    <source>
        <dbReference type="Proteomes" id="UP000036681"/>
    </source>
</evidence>
<dbReference type="AlphaFoldDB" id="A0A0M3HP97"/>